<reference evidence="2 3" key="1">
    <citation type="journal article" date="2018" name="PLoS ONE">
        <title>The draft genome of Kipferlia bialata reveals reductive genome evolution in fornicate parasites.</title>
        <authorList>
            <person name="Tanifuji G."/>
            <person name="Takabayashi S."/>
            <person name="Kume K."/>
            <person name="Takagi M."/>
            <person name="Nakayama T."/>
            <person name="Kamikawa R."/>
            <person name="Inagaki Y."/>
            <person name="Hashimoto T."/>
        </authorList>
    </citation>
    <scope>NUCLEOTIDE SEQUENCE [LARGE SCALE GENOMIC DNA]</scope>
    <source>
        <strain evidence="2">NY0173</strain>
    </source>
</reference>
<gene>
    <name evidence="2" type="ORF">KIPB_007057</name>
</gene>
<feature type="region of interest" description="Disordered" evidence="1">
    <location>
        <begin position="179"/>
        <end position="207"/>
    </location>
</feature>
<sequence length="1067" mass="117795">MELPESVCKERRYLVPLLPYVEKKNGKLVPVLRPRVVAGGVDSDSDEDTGCESETLLQLRVKGNDVESTFTISHGDIYPQIEVDPYSHAIQQMYGMRDIKWCRINPDGTPATPCDLFECMKPPRPVTPSTEHSGEDHLSLSDPRLWRVEPLVGSEIVCVSVGLVCLPAEMDTSRPLRLLSTQGPSIRGTGRHPPYTDGRTCHFQSSPDTEANTLPIILPCVPVQDTTYMCLPYSESQTLLARADSARRLVIHSIPKAPKRQMVNRESATISYTARVAIQLLGLPGRDKRWYVNGAVGTMGSGKTEFSEQCLFKVLSDAAVVEGAIEAVSLYLKEDYGVVKEPLQPAAKLVFALQYLLLSGRFVSVMKDFNSDTAESTLTERIQKCLVPTYSAMTSLSEFIPLCLNTRDIEDLLALSAPVTQHKSGTEIREALSMCPWRWMQLESCTLNEANKDSAAFKETYAACFSDEYVKGLLTYVVQVLEPEMSEFKWLPVIVFVDEVTGGKDEREMFLFMRESMKNRLCFFTVAGLNQTGISDAMRGSGLFLRPYRLSAITAAEDIVSLLTMRHYGFEKGTGYLSEPVSLMDSNSAVLPSALKCLIKCGGNPRIIIHTLGQYYSASNKQTHVWKPVLPHKRSDTYSFPASEELESISMCGLVLHTDQSVSLSDVSYTVTKLEEMQVMLNPYPDPYSRAQRLGDVVSPRFVCIAVPQILPCQVNVPADTVTPGLTTRHVSLPVAFNELAHMVGANAQRVMTESDNTAREKVDDFSMYLQMALAAVWRERIRCYAQYVVYQSDPISIPLWALFGIPQDSGRASALVSGGACVSNDAERLLWLGVKRYVPLVPGSVREFHFRQGLGGLETLLGTKGLETVHKIPKLNLVYASARLYPKLEAEGKLVTADSIPMGIVLNGDGAPAGDIIMKDEHGIIAIDSLQTNTESDTFLDQYLKMVFCLPVPTLVVSVCTAVIDKSAVQGATHWLRLGTVGERYAAIESYIEREIAAHMEGGAKDGEVVECDTLDRLKCIEDALKDECTRMELLAVPHVILGVEAYGPVIGGLASFLSRRAEVLR</sequence>
<keyword evidence="3" id="KW-1185">Reference proteome</keyword>
<evidence type="ECO:0000313" key="3">
    <source>
        <dbReference type="Proteomes" id="UP000265618"/>
    </source>
</evidence>
<proteinExistence type="predicted"/>
<accession>A0A391NQ11</accession>
<dbReference type="AlphaFoldDB" id="A0A391NQ11"/>
<comment type="caution">
    <text evidence="2">The sequence shown here is derived from an EMBL/GenBank/DDBJ whole genome shotgun (WGS) entry which is preliminary data.</text>
</comment>
<dbReference type="Proteomes" id="UP000265618">
    <property type="component" value="Unassembled WGS sequence"/>
</dbReference>
<evidence type="ECO:0000256" key="1">
    <source>
        <dbReference type="SAM" id="MobiDB-lite"/>
    </source>
</evidence>
<evidence type="ECO:0000313" key="2">
    <source>
        <dbReference type="EMBL" id="GCA62970.1"/>
    </source>
</evidence>
<dbReference type="EMBL" id="BDIP01001922">
    <property type="protein sequence ID" value="GCA62970.1"/>
    <property type="molecule type" value="Genomic_DNA"/>
</dbReference>
<protein>
    <submittedName>
        <fullName evidence="2">Uncharacterized protein</fullName>
    </submittedName>
</protein>
<name>A0A391NQ11_9EUKA</name>
<organism evidence="2 3">
    <name type="scientific">Kipferlia bialata</name>
    <dbReference type="NCBI Taxonomy" id="797122"/>
    <lineage>
        <taxon>Eukaryota</taxon>
        <taxon>Metamonada</taxon>
        <taxon>Carpediemonas-like organisms</taxon>
        <taxon>Kipferlia</taxon>
    </lineage>
</organism>